<accession>A0ABY3X2C2</accession>
<dbReference type="EMBL" id="CP093379">
    <property type="protein sequence ID" value="UNM95916.1"/>
    <property type="molecule type" value="Genomic_DNA"/>
</dbReference>
<gene>
    <name evidence="1" type="ORF">MMG00_12045</name>
</gene>
<dbReference type="RefSeq" id="WP_242148670.1">
    <property type="nucleotide sequence ID" value="NZ_CP093379.1"/>
</dbReference>
<organism evidence="1 2">
    <name type="scientific">Ignatzschineria rhizosphaerae</name>
    <dbReference type="NCBI Taxonomy" id="2923279"/>
    <lineage>
        <taxon>Bacteria</taxon>
        <taxon>Pseudomonadati</taxon>
        <taxon>Pseudomonadota</taxon>
        <taxon>Gammaproteobacteria</taxon>
        <taxon>Cardiobacteriales</taxon>
        <taxon>Ignatzschineriaceae</taxon>
        <taxon>Ignatzschineria</taxon>
    </lineage>
</organism>
<name>A0ABY3X2C2_9GAMM</name>
<keyword evidence="2" id="KW-1185">Reference proteome</keyword>
<reference evidence="1 2" key="1">
    <citation type="submission" date="2022-03" db="EMBL/GenBank/DDBJ databases">
        <title>Ignatzschineria rhizosphaerae HR5S32.</title>
        <authorList>
            <person name="Sun J.Q."/>
            <person name="Feng J.Y."/>
        </authorList>
    </citation>
    <scope>NUCLEOTIDE SEQUENCE [LARGE SCALE GENOMIC DNA]</scope>
    <source>
        <strain evidence="1 2">HR5S32</strain>
    </source>
</reference>
<dbReference type="Proteomes" id="UP000829542">
    <property type="component" value="Chromosome"/>
</dbReference>
<protein>
    <submittedName>
        <fullName evidence="1">Uncharacterized protein</fullName>
    </submittedName>
</protein>
<evidence type="ECO:0000313" key="2">
    <source>
        <dbReference type="Proteomes" id="UP000829542"/>
    </source>
</evidence>
<sequence length="86" mass="9853">MSYRPKQAKRYFDNSTKREDARNAIDATDNITADESQAIHDVLDSEESRLLIELAVLAVSDCPIVQELQRKMENIILDMRTELQTA</sequence>
<proteinExistence type="predicted"/>
<evidence type="ECO:0000313" key="1">
    <source>
        <dbReference type="EMBL" id="UNM95916.1"/>
    </source>
</evidence>